<keyword evidence="1" id="KW-0963">Cytoplasm</keyword>
<dbReference type="PROSITE" id="PS51255">
    <property type="entry name" value="ADPK"/>
    <property type="match status" value="1"/>
</dbReference>
<evidence type="ECO:0000256" key="2">
    <source>
        <dbReference type="ARBA" id="ARBA00022679"/>
    </source>
</evidence>
<keyword evidence="6" id="KW-0324">Glycolysis</keyword>
<dbReference type="RefSeq" id="WP_347722031.1">
    <property type="nucleotide sequence ID" value="NZ_CP104395.1"/>
</dbReference>
<dbReference type="PANTHER" id="PTHR21208">
    <property type="entry name" value="ADP-DEPENDENT GLUCOKINASE"/>
    <property type="match status" value="1"/>
</dbReference>
<dbReference type="EC" id="2.7.1.146" evidence="7"/>
<evidence type="ECO:0000313" key="7">
    <source>
        <dbReference type="EMBL" id="WEL19160.1"/>
    </source>
</evidence>
<protein>
    <submittedName>
        <fullName evidence="7">Archaeal ADP-dependent phosphofructokinase/glucokinase</fullName>
        <ecNumber evidence="7">2.7.1.146</ecNumber>
    </submittedName>
</protein>
<dbReference type="InterPro" id="IPR029056">
    <property type="entry name" value="Ribokinase-like"/>
</dbReference>
<sequence>MKQLWLEKYREAQERRREPRDVLVGFNANLDRIVEGESFDVESVEARHHDRVETIEEFREQIRYSAEKRVNEEVDLDFNPGLEKGDVRIGGQAGIVSNFLSEHGHGVIFYTPLLSETLAQRLNEKVLYPVMDGDFVLKNIRDASTTDRTKENVIVEFGGEKTSRTIFSQKLRGFGPYFRKGVEDNMEQLENGFERAIVSGFHDADGNIEAKLKKSAQQLSKISEPIHLEFVHREKTDKLVIEHILEHVDSIGVDENELKEISKHLGLEINELSFEDSFEAGKKLIQRFDLSRVAIHTYSYHLTVTDSDYEVEPEKVLDGMLFGELCAISMADSGGLSYSGFEDLGFDDLHLHKLDSIESFADSLDLDGFVSTGIAELEEFNVFAIPTLIHEDPERLVGMGDVISAGSFIGEIS</sequence>
<dbReference type="InterPro" id="IPR007666">
    <property type="entry name" value="ADP_PFK/GK"/>
</dbReference>
<dbReference type="Gene3D" id="3.40.1190.20">
    <property type="match status" value="1"/>
</dbReference>
<keyword evidence="3" id="KW-0479">Metal-binding</keyword>
<keyword evidence="4" id="KW-0418">Kinase</keyword>
<dbReference type="GeneID" id="90589562"/>
<evidence type="ECO:0000256" key="5">
    <source>
        <dbReference type="ARBA" id="ARBA00022842"/>
    </source>
</evidence>
<name>A0ABY8CEK9_9ARCH</name>
<dbReference type="Gene3D" id="3.30.1110.20">
    <property type="match status" value="1"/>
</dbReference>
<evidence type="ECO:0000313" key="8">
    <source>
        <dbReference type="Proteomes" id="UP001218034"/>
    </source>
</evidence>
<keyword evidence="2 7" id="KW-0808">Transferase</keyword>
<evidence type="ECO:0000256" key="3">
    <source>
        <dbReference type="ARBA" id="ARBA00022723"/>
    </source>
</evidence>
<dbReference type="Proteomes" id="UP001218034">
    <property type="component" value="Chromosome"/>
</dbReference>
<reference evidence="7 8" key="1">
    <citation type="submission" date="2022-09" db="EMBL/GenBank/DDBJ databases">
        <title>Xylan utilization by haloarchaea-nanohaloarchaea associations.</title>
        <authorList>
            <person name="Yakimov M."/>
        </authorList>
    </citation>
    <scope>NUCLEOTIDE SEQUENCE [LARGE SCALE GENOMIC DNA]</scope>
    <source>
        <strain evidence="7 8">SVXNc</strain>
    </source>
</reference>
<organism evidence="7 8">
    <name type="scientific">Candidatus Nanohalococcus occultus</name>
    <dbReference type="NCBI Taxonomy" id="2978047"/>
    <lineage>
        <taxon>Archaea</taxon>
        <taxon>Candidatus Nanohalarchaeota</taxon>
        <taxon>Candidatus Nanohalarchaeota incertae sedis</taxon>
        <taxon>Candidatus Nanohalococcus</taxon>
    </lineage>
</organism>
<dbReference type="PANTHER" id="PTHR21208:SF1">
    <property type="entry name" value="ADP-DEPENDENT GLUCOKINASE"/>
    <property type="match status" value="1"/>
</dbReference>
<evidence type="ECO:0000256" key="1">
    <source>
        <dbReference type="ARBA" id="ARBA00022490"/>
    </source>
</evidence>
<gene>
    <name evidence="7" type="primary">pfk2</name>
    <name evidence="7" type="ORF">SVXNc_0128</name>
</gene>
<evidence type="ECO:0000256" key="4">
    <source>
        <dbReference type="ARBA" id="ARBA00022777"/>
    </source>
</evidence>
<dbReference type="EMBL" id="CP104395">
    <property type="protein sequence ID" value="WEL19160.1"/>
    <property type="molecule type" value="Genomic_DNA"/>
</dbReference>
<dbReference type="GO" id="GO:0043844">
    <property type="term" value="F:ADP-specific phosphofructokinase activity"/>
    <property type="evidence" value="ECO:0007669"/>
    <property type="project" value="UniProtKB-EC"/>
</dbReference>
<dbReference type="SUPFAM" id="SSF53613">
    <property type="entry name" value="Ribokinase-like"/>
    <property type="match status" value="1"/>
</dbReference>
<evidence type="ECO:0000256" key="6">
    <source>
        <dbReference type="ARBA" id="ARBA00023152"/>
    </source>
</evidence>
<keyword evidence="5" id="KW-0460">Magnesium</keyword>
<accession>A0ABY8CEK9</accession>
<keyword evidence="8" id="KW-1185">Reference proteome</keyword>
<proteinExistence type="predicted"/>
<dbReference type="Pfam" id="PF04587">
    <property type="entry name" value="ADP_PFK_GK"/>
    <property type="match status" value="1"/>
</dbReference>